<evidence type="ECO:0000256" key="2">
    <source>
        <dbReference type="ARBA" id="ARBA00022598"/>
    </source>
</evidence>
<dbReference type="Gene3D" id="1.10.240.10">
    <property type="entry name" value="Tyrosyl-Transfer RNA Synthetase"/>
    <property type="match status" value="1"/>
</dbReference>
<dbReference type="InterPro" id="IPR002305">
    <property type="entry name" value="aa-tRNA-synth_Ic"/>
</dbReference>
<dbReference type="GO" id="GO:0005524">
    <property type="term" value="F:ATP binding"/>
    <property type="evidence" value="ECO:0007669"/>
    <property type="project" value="UniProtKB-UniRule"/>
</dbReference>
<dbReference type="NCBIfam" id="TIGR00233">
    <property type="entry name" value="trpS"/>
    <property type="match status" value="1"/>
</dbReference>
<dbReference type="EC" id="6.1.1.2" evidence="8"/>
<keyword evidence="8" id="KW-0963">Cytoplasm</keyword>
<comment type="catalytic activity">
    <reaction evidence="7 8">
        <text>tRNA(Trp) + L-tryptophan + ATP = L-tryptophyl-tRNA(Trp) + AMP + diphosphate + H(+)</text>
        <dbReference type="Rhea" id="RHEA:24080"/>
        <dbReference type="Rhea" id="RHEA-COMP:9671"/>
        <dbReference type="Rhea" id="RHEA-COMP:9705"/>
        <dbReference type="ChEBI" id="CHEBI:15378"/>
        <dbReference type="ChEBI" id="CHEBI:30616"/>
        <dbReference type="ChEBI" id="CHEBI:33019"/>
        <dbReference type="ChEBI" id="CHEBI:57912"/>
        <dbReference type="ChEBI" id="CHEBI:78442"/>
        <dbReference type="ChEBI" id="CHEBI:78535"/>
        <dbReference type="ChEBI" id="CHEBI:456215"/>
        <dbReference type="EC" id="6.1.1.2"/>
    </reaction>
</comment>
<dbReference type="STRING" id="201973.SAMN04488025_102187"/>
<dbReference type="Pfam" id="PF00579">
    <property type="entry name" value="tRNA-synt_1b"/>
    <property type="match status" value="1"/>
</dbReference>
<feature type="binding site" evidence="8">
    <location>
        <begin position="144"/>
        <end position="146"/>
    </location>
    <ligand>
        <name>ATP</name>
        <dbReference type="ChEBI" id="CHEBI:30616"/>
    </ligand>
</feature>
<dbReference type="SUPFAM" id="SSF52374">
    <property type="entry name" value="Nucleotidylyl transferase"/>
    <property type="match status" value="1"/>
</dbReference>
<feature type="binding site" evidence="8">
    <location>
        <position position="183"/>
    </location>
    <ligand>
        <name>ATP</name>
        <dbReference type="ChEBI" id="CHEBI:30616"/>
    </ligand>
</feature>
<evidence type="ECO:0000313" key="10">
    <source>
        <dbReference type="EMBL" id="SFF68561.1"/>
    </source>
</evidence>
<keyword evidence="6 8" id="KW-0030">Aminoacyl-tRNA synthetase</keyword>
<feature type="short sequence motif" description="'KMSKS' region" evidence="8">
    <location>
        <begin position="192"/>
        <end position="196"/>
    </location>
</feature>
<dbReference type="FunFam" id="1.10.240.10:FF:000002">
    <property type="entry name" value="Tryptophan--tRNA ligase"/>
    <property type="match status" value="1"/>
</dbReference>
<feature type="short sequence motif" description="'HIGH' region" evidence="8">
    <location>
        <begin position="10"/>
        <end position="18"/>
    </location>
</feature>
<evidence type="ECO:0000313" key="11">
    <source>
        <dbReference type="Proteomes" id="UP000198661"/>
    </source>
</evidence>
<dbReference type="InterPro" id="IPR024109">
    <property type="entry name" value="Trp-tRNA-ligase_bac-type"/>
</dbReference>
<keyword evidence="3 8" id="KW-0547">Nucleotide-binding</keyword>
<feature type="binding site" evidence="8">
    <location>
        <begin position="9"/>
        <end position="11"/>
    </location>
    <ligand>
        <name>ATP</name>
        <dbReference type="ChEBI" id="CHEBI:30616"/>
    </ligand>
</feature>
<dbReference type="GO" id="GO:0006436">
    <property type="term" value="P:tryptophanyl-tRNA aminoacylation"/>
    <property type="evidence" value="ECO:0007669"/>
    <property type="project" value="UniProtKB-UniRule"/>
</dbReference>
<dbReference type="CDD" id="cd00806">
    <property type="entry name" value="TrpRS_core"/>
    <property type="match status" value="1"/>
</dbReference>
<proteinExistence type="inferred from homology"/>
<accession>A0A1I2KU06</accession>
<dbReference type="EMBL" id="FOOK01000002">
    <property type="protein sequence ID" value="SFF68561.1"/>
    <property type="molecule type" value="Genomic_DNA"/>
</dbReference>
<dbReference type="RefSeq" id="WP_092035615.1">
    <property type="nucleotide sequence ID" value="NZ_FOOK01000002.1"/>
</dbReference>
<evidence type="ECO:0000256" key="4">
    <source>
        <dbReference type="ARBA" id="ARBA00022840"/>
    </source>
</evidence>
<dbReference type="AlphaFoldDB" id="A0A1I2KU06"/>
<evidence type="ECO:0000256" key="1">
    <source>
        <dbReference type="ARBA" id="ARBA00005594"/>
    </source>
</evidence>
<gene>
    <name evidence="8" type="primary">trpS</name>
    <name evidence="10" type="ORF">SAMN04488025_102187</name>
</gene>
<organism evidence="10 11">
    <name type="scientific">Planifilum fulgidum</name>
    <dbReference type="NCBI Taxonomy" id="201973"/>
    <lineage>
        <taxon>Bacteria</taxon>
        <taxon>Bacillati</taxon>
        <taxon>Bacillota</taxon>
        <taxon>Bacilli</taxon>
        <taxon>Bacillales</taxon>
        <taxon>Thermoactinomycetaceae</taxon>
        <taxon>Planifilum</taxon>
    </lineage>
</organism>
<feature type="binding site" evidence="8">
    <location>
        <begin position="192"/>
        <end position="196"/>
    </location>
    <ligand>
        <name>ATP</name>
        <dbReference type="ChEBI" id="CHEBI:30616"/>
    </ligand>
</feature>
<dbReference type="OrthoDB" id="9801042at2"/>
<feature type="binding site" evidence="8">
    <location>
        <position position="132"/>
    </location>
    <ligand>
        <name>L-tryptophan</name>
        <dbReference type="ChEBI" id="CHEBI:57912"/>
    </ligand>
</feature>
<keyword evidence="11" id="KW-1185">Reference proteome</keyword>
<dbReference type="PANTHER" id="PTHR43766:SF1">
    <property type="entry name" value="TRYPTOPHAN--TRNA LIGASE, MITOCHONDRIAL"/>
    <property type="match status" value="1"/>
</dbReference>
<dbReference type="PROSITE" id="PS00178">
    <property type="entry name" value="AA_TRNA_LIGASE_I"/>
    <property type="match status" value="1"/>
</dbReference>
<dbReference type="GO" id="GO:0004830">
    <property type="term" value="F:tryptophan-tRNA ligase activity"/>
    <property type="evidence" value="ECO:0007669"/>
    <property type="project" value="UniProtKB-UniRule"/>
</dbReference>
<comment type="function">
    <text evidence="8">Catalyzes the attachment of tryptophan to tRNA(Trp).</text>
</comment>
<evidence type="ECO:0000256" key="3">
    <source>
        <dbReference type="ARBA" id="ARBA00022741"/>
    </source>
</evidence>
<feature type="binding site" evidence="8">
    <location>
        <begin position="17"/>
        <end position="18"/>
    </location>
    <ligand>
        <name>ATP</name>
        <dbReference type="ChEBI" id="CHEBI:30616"/>
    </ligand>
</feature>
<dbReference type="HAMAP" id="MF_00140_B">
    <property type="entry name" value="Trp_tRNA_synth_B"/>
    <property type="match status" value="1"/>
</dbReference>
<comment type="subunit">
    <text evidence="8">Homodimer.</text>
</comment>
<dbReference type="Proteomes" id="UP000198661">
    <property type="component" value="Unassembled WGS sequence"/>
</dbReference>
<dbReference type="PANTHER" id="PTHR43766">
    <property type="entry name" value="TRYPTOPHAN--TRNA LIGASE, MITOCHONDRIAL"/>
    <property type="match status" value="1"/>
</dbReference>
<keyword evidence="5 8" id="KW-0648">Protein biosynthesis</keyword>
<dbReference type="InterPro" id="IPR050203">
    <property type="entry name" value="Trp-tRNA_synthetase"/>
</dbReference>
<evidence type="ECO:0000256" key="9">
    <source>
        <dbReference type="RuleBase" id="RU363036"/>
    </source>
</evidence>
<dbReference type="PRINTS" id="PR01039">
    <property type="entry name" value="TRNASYNTHTRP"/>
</dbReference>
<dbReference type="InterPro" id="IPR001412">
    <property type="entry name" value="aa-tRNA-synth_I_CS"/>
</dbReference>
<keyword evidence="4 8" id="KW-0067">ATP-binding</keyword>
<evidence type="ECO:0000256" key="6">
    <source>
        <dbReference type="ARBA" id="ARBA00023146"/>
    </source>
</evidence>
<evidence type="ECO:0000256" key="8">
    <source>
        <dbReference type="HAMAP-Rule" id="MF_00140"/>
    </source>
</evidence>
<reference evidence="10 11" key="1">
    <citation type="submission" date="2016-10" db="EMBL/GenBank/DDBJ databases">
        <authorList>
            <person name="de Groot N.N."/>
        </authorList>
    </citation>
    <scope>NUCLEOTIDE SEQUENCE [LARGE SCALE GENOMIC DNA]</scope>
    <source>
        <strain evidence="10 11">DSM 44945</strain>
    </source>
</reference>
<dbReference type="InterPro" id="IPR002306">
    <property type="entry name" value="Trp-tRNA-ligase"/>
</dbReference>
<evidence type="ECO:0000256" key="5">
    <source>
        <dbReference type="ARBA" id="ARBA00022917"/>
    </source>
</evidence>
<dbReference type="GO" id="GO:0005829">
    <property type="term" value="C:cytosol"/>
    <property type="evidence" value="ECO:0007669"/>
    <property type="project" value="TreeGrafter"/>
</dbReference>
<dbReference type="InterPro" id="IPR014729">
    <property type="entry name" value="Rossmann-like_a/b/a_fold"/>
</dbReference>
<name>A0A1I2KU06_9BACL</name>
<sequence length="329" mass="36738">MKRILSGIQPTGNLHLGNYLGALKRFVQLQHEAECYFCVVDLHALTVPRDPADLREKTMEVATLYLAAGLDPDKMTMFIQSHVGAHAEASWLLECVARVGELDRMIQFKEKSKGSDSVSVGLYTYPVLMAADILLYRADAVPVGEDQKQHLELCRDLAERFNRNYGDVLTVPEPLIGKLGARIMGLDNPRKKMSKSAGSPANFIALLDDPDTIVKKIKRAVTDSENEIRYDPEAKPGISNLLVIYSLLADESIPSLEHRYRGVGYGQFKRDLAEVVVEHLQPIQKRYRELRQSGDVERVLAEGAERAGRVAQETLIKMKEAMGLLPRLG</sequence>
<comment type="subcellular location">
    <subcellularLocation>
        <location evidence="8">Cytoplasm</location>
    </subcellularLocation>
</comment>
<comment type="similarity">
    <text evidence="1 8 9">Belongs to the class-I aminoacyl-tRNA synthetase family.</text>
</comment>
<protein>
    <recommendedName>
        <fullName evidence="8">Tryptophan--tRNA ligase</fullName>
        <ecNumber evidence="8">6.1.1.2</ecNumber>
    </recommendedName>
    <alternativeName>
        <fullName evidence="8">Tryptophanyl-tRNA synthetase</fullName>
        <shortName evidence="8">TrpRS</shortName>
    </alternativeName>
</protein>
<keyword evidence="2 8" id="KW-0436">Ligase</keyword>
<dbReference type="Gene3D" id="3.40.50.620">
    <property type="entry name" value="HUPs"/>
    <property type="match status" value="1"/>
</dbReference>
<evidence type="ECO:0000256" key="7">
    <source>
        <dbReference type="ARBA" id="ARBA00049929"/>
    </source>
</evidence>